<proteinExistence type="predicted"/>
<dbReference type="AlphaFoldDB" id="A0A2W5UVY2"/>
<evidence type="ECO:0008006" key="3">
    <source>
        <dbReference type="Google" id="ProtNLM"/>
    </source>
</evidence>
<dbReference type="InterPro" id="IPR033305">
    <property type="entry name" value="Hydin-like"/>
</dbReference>
<dbReference type="NCBIfam" id="NF012200">
    <property type="entry name" value="choice_anch_D"/>
    <property type="match status" value="1"/>
</dbReference>
<organism evidence="1 2">
    <name type="scientific">Archangium gephyra</name>
    <dbReference type="NCBI Taxonomy" id="48"/>
    <lineage>
        <taxon>Bacteria</taxon>
        <taxon>Pseudomonadati</taxon>
        <taxon>Myxococcota</taxon>
        <taxon>Myxococcia</taxon>
        <taxon>Myxococcales</taxon>
        <taxon>Cystobacterineae</taxon>
        <taxon>Archangiaceae</taxon>
        <taxon>Archangium</taxon>
    </lineage>
</organism>
<dbReference type="Proteomes" id="UP000249061">
    <property type="component" value="Unassembled WGS sequence"/>
</dbReference>
<sequence length="1102" mass="115514">MRQLPLSASRALICLGLLLINGCQCDGQGTGRRYGDIQVIWRDAEGNRITNRDATYDFGLALVGERKPMAMTLRNNGANTLTLATLVVEEGDEVAFGPRGNVTPLETASFEAEFEPITLQPASQQDFGLAFVPRGLKGSYRSKLILSTEGTRIEDATAVITLLGEGEKGACDLPSTIDFGKTPIGETLTFNIPFVNPTRLPTTGSAGPIEGVDAASFSYTNGFTAGPVAVPAQTTTNVTIAFAPTEMRAYEAQVLLRGAGECPEQLVTIRGQGSNETLTWTPTELHYGYVNPGDEAVKEVVFVNPASVPITLTAVTSSNPADFYHAVPAGSAANTFTVPGGSVPTPMKVACNPSMLGARNGVLTFNTGLTQNPSGTITLTCTGGGPSIRVSPRPTLSFGRVGFFPGNTNFSVQRKINVQNVGSRPPTPDPTANLYLGQVDMTGTPGQLPLFELTPGAGTDASEFTVNLASPYNPATGLEAIAGRNFVDLAVKLQPVSVGMKSATLTLYSNDPAEPDITVTLTADVQQPPPCTFITAPAQANFGLVAPGVTKDLPITITNTSVTAGDICYLSGIELGAGSDLAYSIVGGNVTEKELQPQESYQVVVRVAPTGASPTTLQTLTGQLVFNSTSAARPQVSIPLSTSIGPACLTVAPDPMDFGTVRAPTGNPPMGGCFSASRTFSVYNTCSSPVTINSFAMQAPAGQPPGGPNCPGSTPCPEFHLTSTPSIPPGGLTLQPGGSAPVTFQARYGPIDLGSDSGAVAINAIQNGQSITYLVGLNGRGAANGTQIDTYTQDLQPKADILLVVDDSCSMQDKQTALGQNFGSFIQYAVAANVDYRIGVTTTTEFERECDPILGQCFNNNSKGPEGKLVVDGPTMLKWVTPNTPQVSTVFQRMVNVGTNGGGYETGLACAVKALTPPVISGHNANFLRADANLAVVVITDASDQSSQPVSYYQDLLVNVKGYQRLSYFTFSTIGPSLSSPPSGCTYDDSGATSTRYRPVVQYTSGVFDEICNTNWAATLQNLGRTAFGFRTQFYLQNQPDAAAGMVVVRVNGQVVQGCPSSAGCTTWWYDAATNSIKFAETATPQPGVPLEIQYTQNCYGP</sequence>
<protein>
    <recommendedName>
        <fullName evidence="3">Choice-of-anchor D domain-containing protein</fullName>
    </recommendedName>
</protein>
<dbReference type="EMBL" id="QFQP01000010">
    <property type="protein sequence ID" value="PZR13328.1"/>
    <property type="molecule type" value="Genomic_DNA"/>
</dbReference>
<accession>A0A2W5UVY2</accession>
<dbReference type="InterPro" id="IPR013783">
    <property type="entry name" value="Ig-like_fold"/>
</dbReference>
<comment type="caution">
    <text evidence="1">The sequence shown here is derived from an EMBL/GenBank/DDBJ whole genome shotgun (WGS) entry which is preliminary data.</text>
</comment>
<dbReference type="Gene3D" id="2.60.40.10">
    <property type="entry name" value="Immunoglobulins"/>
    <property type="match status" value="5"/>
</dbReference>
<evidence type="ECO:0000313" key="2">
    <source>
        <dbReference type="Proteomes" id="UP000249061"/>
    </source>
</evidence>
<dbReference type="PANTHER" id="PTHR23053:SF0">
    <property type="entry name" value="HYDROCEPHALUS-INDUCING PROTEIN HOMOLOG"/>
    <property type="match status" value="1"/>
</dbReference>
<evidence type="ECO:0000313" key="1">
    <source>
        <dbReference type="EMBL" id="PZR13328.1"/>
    </source>
</evidence>
<reference evidence="1 2" key="1">
    <citation type="submission" date="2017-08" db="EMBL/GenBank/DDBJ databases">
        <title>Infants hospitalized years apart are colonized by the same room-sourced microbial strains.</title>
        <authorList>
            <person name="Brooks B."/>
            <person name="Olm M.R."/>
            <person name="Firek B.A."/>
            <person name="Baker R."/>
            <person name="Thomas B.C."/>
            <person name="Morowitz M.J."/>
            <person name="Banfield J.F."/>
        </authorList>
    </citation>
    <scope>NUCLEOTIDE SEQUENCE [LARGE SCALE GENOMIC DNA]</scope>
    <source>
        <strain evidence="1">S2_003_000_R2_14</strain>
    </source>
</reference>
<name>A0A2W5UVY2_9BACT</name>
<dbReference type="PANTHER" id="PTHR23053">
    <property type="entry name" value="DLEC1 DELETED IN LUNG AND ESOPHAGEAL CANCER 1"/>
    <property type="match status" value="1"/>
</dbReference>
<gene>
    <name evidence="1" type="ORF">DI536_13670</name>
</gene>